<dbReference type="GO" id="GO:0004751">
    <property type="term" value="F:ribose-5-phosphate isomerase activity"/>
    <property type="evidence" value="ECO:0007669"/>
    <property type="project" value="UniProtKB-UniRule"/>
</dbReference>
<dbReference type="NCBIfam" id="TIGR00021">
    <property type="entry name" value="rpiA"/>
    <property type="match status" value="1"/>
</dbReference>
<reference evidence="4" key="2">
    <citation type="submission" date="2020-03" db="EMBL/GenBank/DDBJ databases">
        <title>Complete Genome Sequences of Extremely Thermoacidophilic, Metal-Mobilizing Type-Strain Members of the Archaeal Family Sulfolobaceae: Acidianus brierleyi DSM-1651T, Acidianus sulfidivorans DSM-18786T, Metallosphaera hakonensis DSM-7519T, and Metallosphaera prunae DSM-10039T.</title>
        <authorList>
            <person name="Counts J.A."/>
            <person name="Kelly R.M."/>
        </authorList>
    </citation>
    <scope>NUCLEOTIDE SEQUENCE [LARGE SCALE GENOMIC DNA]</scope>
    <source>
        <strain evidence="4">HO1-1</strain>
    </source>
</reference>
<dbReference type="Gene3D" id="3.40.50.1360">
    <property type="match status" value="1"/>
</dbReference>
<dbReference type="Gene3D" id="3.30.70.260">
    <property type="match status" value="1"/>
</dbReference>
<evidence type="ECO:0000256" key="1">
    <source>
        <dbReference type="ARBA" id="ARBA00023235"/>
    </source>
</evidence>
<dbReference type="InterPro" id="IPR037171">
    <property type="entry name" value="NagB/RpiA_transferase-like"/>
</dbReference>
<dbReference type="GO" id="GO:0005829">
    <property type="term" value="C:cytosol"/>
    <property type="evidence" value="ECO:0007669"/>
    <property type="project" value="TreeGrafter"/>
</dbReference>
<dbReference type="EC" id="5.3.1.6" evidence="2"/>
<keyword evidence="4" id="KW-1185">Reference proteome</keyword>
<evidence type="ECO:0000313" key="3">
    <source>
        <dbReference type="EMBL" id="AWR99464.1"/>
    </source>
</evidence>
<dbReference type="OrthoDB" id="19013at2157"/>
<dbReference type="Pfam" id="PF06026">
    <property type="entry name" value="Rib_5-P_isom_A"/>
    <property type="match status" value="1"/>
</dbReference>
<organism evidence="3 4">
    <name type="scientific">Metallosphaera hakonensis JCM 8857 = DSM 7519</name>
    <dbReference type="NCBI Taxonomy" id="1293036"/>
    <lineage>
        <taxon>Archaea</taxon>
        <taxon>Thermoproteota</taxon>
        <taxon>Thermoprotei</taxon>
        <taxon>Sulfolobales</taxon>
        <taxon>Sulfolobaceae</taxon>
        <taxon>Metallosphaera</taxon>
    </lineage>
</organism>
<dbReference type="SUPFAM" id="SSF100950">
    <property type="entry name" value="NagB/RpiA/CoA transferase-like"/>
    <property type="match status" value="1"/>
</dbReference>
<evidence type="ECO:0000256" key="2">
    <source>
        <dbReference type="NCBIfam" id="TIGR00021"/>
    </source>
</evidence>
<gene>
    <name evidence="3" type="primary">rpiA</name>
    <name evidence="3" type="ORF">DFR87_06915</name>
</gene>
<keyword evidence="1 3" id="KW-0413">Isomerase</keyword>
<dbReference type="PANTHER" id="PTHR11934:SF0">
    <property type="entry name" value="RIBOSE-5-PHOSPHATE ISOMERASE"/>
    <property type="match status" value="1"/>
</dbReference>
<sequence>MRDPKEILADHVLLTLKNRKVIGLGTGKTVRKLIETMAKNDLLKDKLIITSSIDTDLQLSRANSVVLSVFSGIVPEIYVDSFDFLVESEGKRVLIKGGGAALLREKLLSFFSKERLFIGEETKILSKSEVSVPVEVVPASFSFILSKLRQMGLDPIPRETNGKIGPIVTDNGNLIFDVQLRTEELCKWERNIKQLPGVVESGIFCENLYDTIVIASGEGRIQVFQRG</sequence>
<reference evidence="3 4" key="1">
    <citation type="submission" date="2018-05" db="EMBL/GenBank/DDBJ databases">
        <title>Complete Genome Sequences of Extremely Thermoacidophilic, Metal-Mobilizing Type-Strain Members of the Archaeal Family Sulfolobaceae: Acidianus brierleyi DSM-1651T, Acidianus sulfidivorans DSM-18786T, Metallosphaera hakonensis DSM-7519T, and Metallosphaera prunae DSM-10039T.</title>
        <authorList>
            <person name="Counts J.A."/>
            <person name="Kelly R.M."/>
        </authorList>
    </citation>
    <scope>NUCLEOTIDE SEQUENCE [LARGE SCALE GENOMIC DNA]</scope>
    <source>
        <strain evidence="3 4">HO1-1</strain>
    </source>
</reference>
<dbReference type="Proteomes" id="UP000247586">
    <property type="component" value="Chromosome"/>
</dbReference>
<dbReference type="KEGG" id="mhk:DFR87_06915"/>
<reference evidence="4" key="3">
    <citation type="submission" date="2020-03" db="EMBL/GenBank/DDBJ databases">
        <title>Sequencing and Assembly of Multiple Reported Metal-Biooxidizing Members of the Extremely Thermoacidophilic Archaeal Family Sulfolobaceae.</title>
        <authorList>
            <person name="Counts J.A."/>
            <person name="Kelly R.M."/>
        </authorList>
    </citation>
    <scope>NUCLEOTIDE SEQUENCE [LARGE SCALE GENOMIC DNA]</scope>
    <source>
        <strain evidence="4">HO1-1</strain>
    </source>
</reference>
<dbReference type="RefSeq" id="WP_054836156.1">
    <property type="nucleotide sequence ID" value="NZ_BBBA01000001.1"/>
</dbReference>
<name>A0A2U9ITW9_9CREN</name>
<dbReference type="GO" id="GO:0006014">
    <property type="term" value="P:D-ribose metabolic process"/>
    <property type="evidence" value="ECO:0007669"/>
    <property type="project" value="TreeGrafter"/>
</dbReference>
<dbReference type="GeneID" id="36835059"/>
<dbReference type="InterPro" id="IPR004788">
    <property type="entry name" value="Ribose5P_isomerase_type_A"/>
</dbReference>
<dbReference type="AlphaFoldDB" id="A0A2U9ITW9"/>
<evidence type="ECO:0000313" key="4">
    <source>
        <dbReference type="Proteomes" id="UP000247586"/>
    </source>
</evidence>
<dbReference type="PANTHER" id="PTHR11934">
    <property type="entry name" value="RIBOSE-5-PHOSPHATE ISOMERASE"/>
    <property type="match status" value="1"/>
</dbReference>
<dbReference type="GO" id="GO:0009052">
    <property type="term" value="P:pentose-phosphate shunt, non-oxidative branch"/>
    <property type="evidence" value="ECO:0007669"/>
    <property type="project" value="InterPro"/>
</dbReference>
<dbReference type="STRING" id="1293036.GCA_001315825_00390"/>
<dbReference type="SUPFAM" id="SSF75445">
    <property type="entry name" value="D-ribose-5-phosphate isomerase (RpiA), lid domain"/>
    <property type="match status" value="1"/>
</dbReference>
<accession>A0A2U9ITW9</accession>
<protein>
    <recommendedName>
        <fullName evidence="2">Ribose 5-phosphate isomerase A</fullName>
        <ecNumber evidence="2">5.3.1.6</ecNumber>
    </recommendedName>
</protein>
<proteinExistence type="predicted"/>
<dbReference type="EMBL" id="CP029287">
    <property type="protein sequence ID" value="AWR99464.1"/>
    <property type="molecule type" value="Genomic_DNA"/>
</dbReference>